<reference evidence="5 6" key="1">
    <citation type="submission" date="2020-01" db="EMBL/GenBank/DDBJ databases">
        <title>Genomes assembled from Gulf of Kutch pelagic sediment metagenomes.</title>
        <authorList>
            <person name="Chandrashekar M."/>
            <person name="Mahajan M.S."/>
            <person name="Dave K.J."/>
            <person name="Vatsa P."/>
            <person name="Nathani N.M."/>
        </authorList>
    </citation>
    <scope>NUCLEOTIDE SEQUENCE [LARGE SCALE GENOMIC DNA]</scope>
    <source>
        <strain evidence="5">KS3-K002</strain>
    </source>
</reference>
<protein>
    <submittedName>
        <fullName evidence="5">S9 family peptidase</fullName>
    </submittedName>
</protein>
<evidence type="ECO:0000313" key="5">
    <source>
        <dbReference type="EMBL" id="NIR73832.1"/>
    </source>
</evidence>
<keyword evidence="3" id="KW-0720">Serine protease</keyword>
<dbReference type="InterPro" id="IPR029058">
    <property type="entry name" value="AB_hydrolase_fold"/>
</dbReference>
<name>A0AAE5C9U8_9BACT</name>
<dbReference type="SUPFAM" id="SSF50993">
    <property type="entry name" value="Peptidase/esterase 'gauge' domain"/>
    <property type="match status" value="1"/>
</dbReference>
<dbReference type="SUPFAM" id="SSF53474">
    <property type="entry name" value="alpha/beta-Hydrolases"/>
    <property type="match status" value="1"/>
</dbReference>
<accession>A0AAE5C9U8</accession>
<evidence type="ECO:0000256" key="3">
    <source>
        <dbReference type="ARBA" id="ARBA00022825"/>
    </source>
</evidence>
<dbReference type="EMBL" id="JAACAK010000016">
    <property type="protein sequence ID" value="NIR73832.1"/>
    <property type="molecule type" value="Genomic_DNA"/>
</dbReference>
<evidence type="ECO:0000259" key="4">
    <source>
        <dbReference type="Pfam" id="PF02897"/>
    </source>
</evidence>
<dbReference type="Proteomes" id="UP000702544">
    <property type="component" value="Unassembled WGS sequence"/>
</dbReference>
<comment type="caution">
    <text evidence="5">The sequence shown here is derived from an EMBL/GenBank/DDBJ whole genome shotgun (WGS) entry which is preliminary data.</text>
</comment>
<keyword evidence="2" id="KW-0378">Hydrolase</keyword>
<dbReference type="Gene3D" id="2.130.10.120">
    <property type="entry name" value="Prolyl oligopeptidase, N-terminal domain"/>
    <property type="match status" value="1"/>
</dbReference>
<evidence type="ECO:0000256" key="1">
    <source>
        <dbReference type="ARBA" id="ARBA00022670"/>
    </source>
</evidence>
<dbReference type="FunFam" id="2.130.10.120:FF:000001">
    <property type="entry name" value="Prolyl endopeptidase"/>
    <property type="match status" value="1"/>
</dbReference>
<sequence length="526" mass="59951">MSVRKLIGTALVGVLGLALVPPTVLGQIDYPETRKVDHVDIYHGTVVPDPYRWLEDTNSEETAAWVEAQNEVTFAYLEAIPERDWIRERLTELWDYERYRTPWKDGGRYFYSKNDGLQNQSVYYTLTSLDAEPEVVLDPNKLSEDGTVSAYPLDVSEDGKYMVYGVATSGSDWREFYIREVETRKDLDDHLEWIKFSGASWTHDGAGFFYSRYPEPTEGDTYEEANRNQKLYYHRAGTPQSDDQLIYERPDQPEWGFGMSITDDGRYGIMGVWHGTDERNRVYYVDFGDPMDPKLDGEVVELLDDFDASYNFIGNDGPVFYFVTNLDAPKYRLIAIDTRSPARDNWREIIPEKEDVLQSVGIVNEQFVARYMHDAHTQVVILNKDGSLDTEVELPTIGSAGGFSGEREDSEAFYSFTSFLYPTTIFRYDFETGESTVFRAPDVDFDPSGYETKQVFYPSKDGTMIPMFLTHKKGIALDGSNPTYLYGYGGFNISRTPGFSTSMLVWLEMGGIYASANLRGGGEYGE</sequence>
<proteinExistence type="predicted"/>
<dbReference type="GO" id="GO:0070012">
    <property type="term" value="F:oligopeptidase activity"/>
    <property type="evidence" value="ECO:0007669"/>
    <property type="project" value="TreeGrafter"/>
</dbReference>
<dbReference type="PRINTS" id="PR00862">
    <property type="entry name" value="PROLIGOPTASE"/>
</dbReference>
<evidence type="ECO:0000256" key="2">
    <source>
        <dbReference type="ARBA" id="ARBA00022801"/>
    </source>
</evidence>
<dbReference type="GO" id="GO:0006508">
    <property type="term" value="P:proteolysis"/>
    <property type="evidence" value="ECO:0007669"/>
    <property type="project" value="UniProtKB-KW"/>
</dbReference>
<feature type="domain" description="Peptidase S9A N-terminal" evidence="4">
    <location>
        <begin position="31"/>
        <end position="440"/>
    </location>
</feature>
<dbReference type="GO" id="GO:0005829">
    <property type="term" value="C:cytosol"/>
    <property type="evidence" value="ECO:0007669"/>
    <property type="project" value="TreeGrafter"/>
</dbReference>
<dbReference type="PANTHER" id="PTHR42881">
    <property type="entry name" value="PROLYL ENDOPEPTIDASE"/>
    <property type="match status" value="1"/>
</dbReference>
<keyword evidence="1" id="KW-0645">Protease</keyword>
<dbReference type="GO" id="GO:0004252">
    <property type="term" value="F:serine-type endopeptidase activity"/>
    <property type="evidence" value="ECO:0007669"/>
    <property type="project" value="InterPro"/>
</dbReference>
<organism evidence="5 6">
    <name type="scientific">Candidatus Kutchimonas denitrificans</name>
    <dbReference type="NCBI Taxonomy" id="3056748"/>
    <lineage>
        <taxon>Bacteria</taxon>
        <taxon>Pseudomonadati</taxon>
        <taxon>Gemmatimonadota</taxon>
        <taxon>Gemmatimonadia</taxon>
        <taxon>Candidatus Palauibacterales</taxon>
        <taxon>Candidatus Palauibacteraceae</taxon>
        <taxon>Candidatus Kutchimonas</taxon>
    </lineage>
</organism>
<dbReference type="InterPro" id="IPR023302">
    <property type="entry name" value="Pept_S9A_N"/>
</dbReference>
<feature type="non-terminal residue" evidence="5">
    <location>
        <position position="526"/>
    </location>
</feature>
<dbReference type="Gene3D" id="3.40.50.1820">
    <property type="entry name" value="alpha/beta hydrolase"/>
    <property type="match status" value="1"/>
</dbReference>
<evidence type="ECO:0000313" key="6">
    <source>
        <dbReference type="Proteomes" id="UP000702544"/>
    </source>
</evidence>
<dbReference type="PANTHER" id="PTHR42881:SF2">
    <property type="entry name" value="PROLYL ENDOPEPTIDASE"/>
    <property type="match status" value="1"/>
</dbReference>
<dbReference type="AlphaFoldDB" id="A0AAE5C9U8"/>
<dbReference type="InterPro" id="IPR002470">
    <property type="entry name" value="Peptidase_S9A"/>
</dbReference>
<dbReference type="InterPro" id="IPR051167">
    <property type="entry name" value="Prolyl_oligopep/macrocyclase"/>
</dbReference>
<gene>
    <name evidence="5" type="ORF">GWO12_01765</name>
</gene>
<dbReference type="Pfam" id="PF02897">
    <property type="entry name" value="Peptidase_S9_N"/>
    <property type="match status" value="1"/>
</dbReference>